<dbReference type="GO" id="GO:0016020">
    <property type="term" value="C:membrane"/>
    <property type="evidence" value="ECO:0007669"/>
    <property type="project" value="InterPro"/>
</dbReference>
<dbReference type="Proteomes" id="UP000281553">
    <property type="component" value="Unassembled WGS sequence"/>
</dbReference>
<protein>
    <recommendedName>
        <fullName evidence="2">ZU5 domain-containing protein</fullName>
    </recommendedName>
</protein>
<organism evidence="3 4">
    <name type="scientific">Dibothriocephalus latus</name>
    <name type="common">Fish tapeworm</name>
    <name type="synonym">Diphyllobothrium latum</name>
    <dbReference type="NCBI Taxonomy" id="60516"/>
    <lineage>
        <taxon>Eukaryota</taxon>
        <taxon>Metazoa</taxon>
        <taxon>Spiralia</taxon>
        <taxon>Lophotrochozoa</taxon>
        <taxon>Platyhelminthes</taxon>
        <taxon>Cestoda</taxon>
        <taxon>Eucestoda</taxon>
        <taxon>Diphyllobothriidea</taxon>
        <taxon>Diphyllobothriidae</taxon>
        <taxon>Dibothriocephalus</taxon>
    </lineage>
</organism>
<dbReference type="InterPro" id="IPR000906">
    <property type="entry name" value="ZU5_dom"/>
</dbReference>
<dbReference type="Gene3D" id="2.60.220.30">
    <property type="match status" value="1"/>
</dbReference>
<feature type="domain" description="ZU5" evidence="2">
    <location>
        <begin position="14"/>
        <end position="194"/>
    </location>
</feature>
<gene>
    <name evidence="3" type="ORF">DILT_LOCUS4890</name>
</gene>
<dbReference type="PANTHER" id="PTHR12582">
    <property type="entry name" value="NETRIN RECEPTOR UNC5"/>
    <property type="match status" value="1"/>
</dbReference>
<sequence length="194" mass="21170">MPCGIISEPRAVVAETSGEFDHTGGKLIIPEHGVTLEIPVGALPESSTKQTLYLRVYDGKEGPCGSDVASESGKPHIVSPLVMCGPKGLHFLKPVVLTLPRFHTHRRDRRGEEIRCWALSVMHAATLTDANSSSENETAAQATRRWHEARPADPWLAGERTLTTFRDTDIDSDSSAGVTCQIADKVISLLIYHF</sequence>
<dbReference type="SMART" id="SM00218">
    <property type="entry name" value="ZU5"/>
    <property type="match status" value="1"/>
</dbReference>
<name>A0A3P7NHZ4_DIBLA</name>
<evidence type="ECO:0000259" key="2">
    <source>
        <dbReference type="PROSITE" id="PS51145"/>
    </source>
</evidence>
<dbReference type="OrthoDB" id="6249910at2759"/>
<evidence type="ECO:0000313" key="4">
    <source>
        <dbReference type="Proteomes" id="UP000281553"/>
    </source>
</evidence>
<dbReference type="EMBL" id="UYRU01046321">
    <property type="protein sequence ID" value="VDN09059.1"/>
    <property type="molecule type" value="Genomic_DNA"/>
</dbReference>
<proteinExistence type="predicted"/>
<feature type="region of interest" description="Disordered" evidence="1">
    <location>
        <begin position="129"/>
        <end position="150"/>
    </location>
</feature>
<evidence type="ECO:0000256" key="1">
    <source>
        <dbReference type="SAM" id="MobiDB-lite"/>
    </source>
</evidence>
<dbReference type="Pfam" id="PF00791">
    <property type="entry name" value="ZU5"/>
    <property type="match status" value="1"/>
</dbReference>
<dbReference type="PANTHER" id="PTHR12582:SF47">
    <property type="entry name" value="NETRIN RECEPTOR UNC-5"/>
    <property type="match status" value="1"/>
</dbReference>
<dbReference type="InterPro" id="IPR037936">
    <property type="entry name" value="UNC5A-D"/>
</dbReference>
<dbReference type="AlphaFoldDB" id="A0A3P7NHZ4"/>
<accession>A0A3P7NHZ4</accession>
<reference evidence="3 4" key="1">
    <citation type="submission" date="2018-11" db="EMBL/GenBank/DDBJ databases">
        <authorList>
            <consortium name="Pathogen Informatics"/>
        </authorList>
    </citation>
    <scope>NUCLEOTIDE SEQUENCE [LARGE SCALE GENOMIC DNA]</scope>
</reference>
<feature type="compositionally biased region" description="Polar residues" evidence="1">
    <location>
        <begin position="129"/>
        <end position="141"/>
    </location>
</feature>
<evidence type="ECO:0000313" key="3">
    <source>
        <dbReference type="EMBL" id="VDN09059.1"/>
    </source>
</evidence>
<keyword evidence="4" id="KW-1185">Reference proteome</keyword>
<dbReference type="PROSITE" id="PS51145">
    <property type="entry name" value="ZU5"/>
    <property type="match status" value="1"/>
</dbReference>
<dbReference type="GO" id="GO:0005042">
    <property type="term" value="F:netrin receptor activity"/>
    <property type="evidence" value="ECO:0007669"/>
    <property type="project" value="InterPro"/>
</dbReference>